<evidence type="ECO:0000313" key="3">
    <source>
        <dbReference type="Proteomes" id="UP001190700"/>
    </source>
</evidence>
<evidence type="ECO:0000313" key="2">
    <source>
        <dbReference type="EMBL" id="KAK3276927.1"/>
    </source>
</evidence>
<proteinExistence type="predicted"/>
<keyword evidence="1" id="KW-0472">Membrane</keyword>
<keyword evidence="1" id="KW-1133">Transmembrane helix</keyword>
<dbReference type="PANTHER" id="PTHR47380">
    <property type="entry name" value="OS02G0533000 PROTEIN"/>
    <property type="match status" value="1"/>
</dbReference>
<feature type="transmembrane region" description="Helical" evidence="1">
    <location>
        <begin position="116"/>
        <end position="141"/>
    </location>
</feature>
<dbReference type="GO" id="GO:0009941">
    <property type="term" value="C:chloroplast envelope"/>
    <property type="evidence" value="ECO:0007669"/>
    <property type="project" value="TreeGrafter"/>
</dbReference>
<dbReference type="InterPro" id="IPR044200">
    <property type="entry name" value="At5g03900-like"/>
</dbReference>
<organism evidence="2 3">
    <name type="scientific">Cymbomonas tetramitiformis</name>
    <dbReference type="NCBI Taxonomy" id="36881"/>
    <lineage>
        <taxon>Eukaryota</taxon>
        <taxon>Viridiplantae</taxon>
        <taxon>Chlorophyta</taxon>
        <taxon>Pyramimonadophyceae</taxon>
        <taxon>Pyramimonadales</taxon>
        <taxon>Pyramimonadaceae</taxon>
        <taxon>Cymbomonas</taxon>
    </lineage>
</organism>
<evidence type="ECO:0000256" key="1">
    <source>
        <dbReference type="SAM" id="Phobius"/>
    </source>
</evidence>
<gene>
    <name evidence="2" type="ORF">CYMTET_15031</name>
</gene>
<accession>A0AAE0GFA8</accession>
<dbReference type="AlphaFoldDB" id="A0AAE0GFA8"/>
<protein>
    <recommendedName>
        <fullName evidence="4">Iron-sulfur cluster biosynthesis family protein</fullName>
    </recommendedName>
</protein>
<dbReference type="PANTHER" id="PTHR47380:SF4">
    <property type="entry name" value="OS02G0533000 PROTEIN"/>
    <property type="match status" value="1"/>
</dbReference>
<sequence>MRPAPRVLQPKIHCLGNEIAAGKLDANVRTGCLDALESLGSRVSVGEVAAQSGLKVTEAEEGLRALAADTLATLEVSEAGEVLYVFPSDPRGTLRAKSFMMRMEPALNKAQEVGEYLVRVAFGTTLLVSITLVYLAIFAILNSKSGKNDRQSESATFYFPRTGADIFWYTDPYYYQTRQSALNHREMNFLEAVRLSLSCPVLCDNQQTTTATGVTTPHIRSIALGTAASRLMVQVERGLKHRA</sequence>
<reference evidence="2 3" key="1">
    <citation type="journal article" date="2015" name="Genome Biol. Evol.">
        <title>Comparative Genomics of a Bacterivorous Green Alga Reveals Evolutionary Causalities and Consequences of Phago-Mixotrophic Mode of Nutrition.</title>
        <authorList>
            <person name="Burns J.A."/>
            <person name="Paasch A."/>
            <person name="Narechania A."/>
            <person name="Kim E."/>
        </authorList>
    </citation>
    <scope>NUCLEOTIDE SEQUENCE [LARGE SCALE GENOMIC DNA]</scope>
    <source>
        <strain evidence="2 3">PLY_AMNH</strain>
    </source>
</reference>
<keyword evidence="3" id="KW-1185">Reference proteome</keyword>
<evidence type="ECO:0008006" key="4">
    <source>
        <dbReference type="Google" id="ProtNLM"/>
    </source>
</evidence>
<keyword evidence="1" id="KW-0812">Transmembrane</keyword>
<dbReference type="EMBL" id="LGRX02006315">
    <property type="protein sequence ID" value="KAK3276927.1"/>
    <property type="molecule type" value="Genomic_DNA"/>
</dbReference>
<dbReference type="Proteomes" id="UP001190700">
    <property type="component" value="Unassembled WGS sequence"/>
</dbReference>
<name>A0AAE0GFA8_9CHLO</name>
<comment type="caution">
    <text evidence="2">The sequence shown here is derived from an EMBL/GenBank/DDBJ whole genome shotgun (WGS) entry which is preliminary data.</text>
</comment>